<gene>
    <name evidence="2" type="ORF">BLL37_09695</name>
</gene>
<accession>A0A1V2JNS5</accession>
<dbReference type="EMBL" id="MNPV01000002">
    <property type="protein sequence ID" value="ONH47122.1"/>
    <property type="molecule type" value="Genomic_DNA"/>
</dbReference>
<dbReference type="Proteomes" id="UP000188559">
    <property type="component" value="Unassembled WGS sequence"/>
</dbReference>
<feature type="compositionally biased region" description="Basic and acidic residues" evidence="1">
    <location>
        <begin position="36"/>
        <end position="50"/>
    </location>
</feature>
<reference evidence="2 3" key="1">
    <citation type="submission" date="2016-10" db="EMBL/GenBank/DDBJ databases">
        <title>Pseudomonas lactis sp. nov. and Pseudomonas paralactis sp. nov., isolated from bovine raw milk.</title>
        <authorList>
            <person name="Von Neubeck M."/>
            <person name="Huptas C."/>
            <person name="Glueck C."/>
            <person name="Krewinkel M."/>
            <person name="Stoeckel M."/>
            <person name="Stressler T."/>
            <person name="Fischer L."/>
            <person name="Hinrichs J."/>
            <person name="Scherer S."/>
            <person name="Wenning M."/>
        </authorList>
    </citation>
    <scope>NUCLEOTIDE SEQUENCE [LARGE SCALE GENOMIC DNA]</scope>
    <source>
        <strain evidence="2 3">DSM 18862</strain>
    </source>
</reference>
<evidence type="ECO:0000313" key="3">
    <source>
        <dbReference type="Proteomes" id="UP000188559"/>
    </source>
</evidence>
<sequence>MRDKFPAFEDPRYLGYMSVDSIKAKANRPLLPEYGPNKEENKKRNQETRLARQVLKDPNLMDAIFRNPVTGAREPLASPQRLDMLAKREDYFTYYSDKQLRQEVREHWGRNPPIEVLLWWANRPLTGDSEKDHQTQLAKELLFHHRDLVAKLFKK</sequence>
<keyword evidence="3" id="KW-1185">Reference proteome</keyword>
<name>A0A1V2JNS5_PSEAZ</name>
<evidence type="ECO:0000256" key="1">
    <source>
        <dbReference type="SAM" id="MobiDB-lite"/>
    </source>
</evidence>
<comment type="caution">
    <text evidence="2">The sequence shown here is derived from an EMBL/GenBank/DDBJ whole genome shotgun (WGS) entry which is preliminary data.</text>
</comment>
<organism evidence="2 3">
    <name type="scientific">Pseudomonas azotoformans</name>
    <dbReference type="NCBI Taxonomy" id="47878"/>
    <lineage>
        <taxon>Bacteria</taxon>
        <taxon>Pseudomonadati</taxon>
        <taxon>Pseudomonadota</taxon>
        <taxon>Gammaproteobacteria</taxon>
        <taxon>Pseudomonadales</taxon>
        <taxon>Pseudomonadaceae</taxon>
        <taxon>Pseudomonas</taxon>
    </lineage>
</organism>
<evidence type="ECO:0000313" key="2">
    <source>
        <dbReference type="EMBL" id="ONH47122.1"/>
    </source>
</evidence>
<proteinExistence type="predicted"/>
<dbReference type="AlphaFoldDB" id="A0A1V2JNS5"/>
<protein>
    <submittedName>
        <fullName evidence="2">Uncharacterized protein</fullName>
    </submittedName>
</protein>
<feature type="region of interest" description="Disordered" evidence="1">
    <location>
        <begin position="27"/>
        <end position="50"/>
    </location>
</feature>